<dbReference type="Proteomes" id="UP000800038">
    <property type="component" value="Unassembled WGS sequence"/>
</dbReference>
<dbReference type="CDD" id="cd07822">
    <property type="entry name" value="SRPBCC_4"/>
    <property type="match status" value="1"/>
</dbReference>
<evidence type="ECO:0000313" key="2">
    <source>
        <dbReference type="Proteomes" id="UP000800038"/>
    </source>
</evidence>
<dbReference type="PANTHER" id="PTHR36166:SF1">
    <property type="entry name" value="SRPBCC DOMAIN-CONTAINING PROTEIN"/>
    <property type="match status" value="1"/>
</dbReference>
<dbReference type="OrthoDB" id="509124at2759"/>
<dbReference type="AlphaFoldDB" id="A0A6A5T8L4"/>
<dbReference type="Gene3D" id="3.30.530.20">
    <property type="match status" value="1"/>
</dbReference>
<dbReference type="Pfam" id="PF10604">
    <property type="entry name" value="Polyketide_cyc2"/>
    <property type="match status" value="1"/>
</dbReference>
<gene>
    <name evidence="1" type="ORF">EJ02DRAFT_364699</name>
</gene>
<evidence type="ECO:0008006" key="3">
    <source>
        <dbReference type="Google" id="ProtNLM"/>
    </source>
</evidence>
<evidence type="ECO:0000313" key="1">
    <source>
        <dbReference type="EMBL" id="KAF1948059.1"/>
    </source>
</evidence>
<accession>A0A6A5T8L4</accession>
<dbReference type="InterPro" id="IPR023393">
    <property type="entry name" value="START-like_dom_sf"/>
</dbReference>
<dbReference type="SUPFAM" id="SSF55961">
    <property type="entry name" value="Bet v1-like"/>
    <property type="match status" value="1"/>
</dbReference>
<sequence>MVVTASIDIAVPPAVVRAKFLDFDSLPKYHTEFFRSITPLGPNKVPSPGTKARVEFSAAGQKMDANILENNPDEFKWGGSIPLLFSGNHSFRFEPSTSIPSGTKFTQEEVFGGALGFLMGENVVARQLGFVEKTVKGWNGYNRDLKKWCEES</sequence>
<dbReference type="EMBL" id="ML975997">
    <property type="protein sequence ID" value="KAF1948059.1"/>
    <property type="molecule type" value="Genomic_DNA"/>
</dbReference>
<reference evidence="1" key="1">
    <citation type="journal article" date="2020" name="Stud. Mycol.">
        <title>101 Dothideomycetes genomes: a test case for predicting lifestyles and emergence of pathogens.</title>
        <authorList>
            <person name="Haridas S."/>
            <person name="Albert R."/>
            <person name="Binder M."/>
            <person name="Bloem J."/>
            <person name="Labutti K."/>
            <person name="Salamov A."/>
            <person name="Andreopoulos B."/>
            <person name="Baker S."/>
            <person name="Barry K."/>
            <person name="Bills G."/>
            <person name="Bluhm B."/>
            <person name="Cannon C."/>
            <person name="Castanera R."/>
            <person name="Culley D."/>
            <person name="Daum C."/>
            <person name="Ezra D."/>
            <person name="Gonzalez J."/>
            <person name="Henrissat B."/>
            <person name="Kuo A."/>
            <person name="Liang C."/>
            <person name="Lipzen A."/>
            <person name="Lutzoni F."/>
            <person name="Magnuson J."/>
            <person name="Mondo S."/>
            <person name="Nolan M."/>
            <person name="Ohm R."/>
            <person name="Pangilinan J."/>
            <person name="Park H.-J."/>
            <person name="Ramirez L."/>
            <person name="Alfaro M."/>
            <person name="Sun H."/>
            <person name="Tritt A."/>
            <person name="Yoshinaga Y."/>
            <person name="Zwiers L.-H."/>
            <person name="Turgeon B."/>
            <person name="Goodwin S."/>
            <person name="Spatafora J."/>
            <person name="Crous P."/>
            <person name="Grigoriev I."/>
        </authorList>
    </citation>
    <scope>NUCLEOTIDE SEQUENCE</scope>
    <source>
        <strain evidence="1">CBS 161.51</strain>
    </source>
</reference>
<name>A0A6A5T8L4_9PLEO</name>
<dbReference type="PANTHER" id="PTHR36166">
    <property type="entry name" value="CHROMOSOME 9, WHOLE GENOME SHOTGUN SEQUENCE"/>
    <property type="match status" value="1"/>
</dbReference>
<proteinExistence type="predicted"/>
<keyword evidence="2" id="KW-1185">Reference proteome</keyword>
<organism evidence="1 2">
    <name type="scientific">Clathrospora elynae</name>
    <dbReference type="NCBI Taxonomy" id="706981"/>
    <lineage>
        <taxon>Eukaryota</taxon>
        <taxon>Fungi</taxon>
        <taxon>Dikarya</taxon>
        <taxon>Ascomycota</taxon>
        <taxon>Pezizomycotina</taxon>
        <taxon>Dothideomycetes</taxon>
        <taxon>Pleosporomycetidae</taxon>
        <taxon>Pleosporales</taxon>
        <taxon>Diademaceae</taxon>
        <taxon>Clathrospora</taxon>
    </lineage>
</organism>
<protein>
    <recommendedName>
        <fullName evidence="3">Polyketide cyclase/dehydrase</fullName>
    </recommendedName>
</protein>
<dbReference type="InterPro" id="IPR019587">
    <property type="entry name" value="Polyketide_cyclase/dehydratase"/>
</dbReference>